<keyword evidence="1" id="KW-0732">Signal</keyword>
<evidence type="ECO:0000313" key="3">
    <source>
        <dbReference type="Proteomes" id="UP000184251"/>
    </source>
</evidence>
<feature type="chain" id="PRO_5038806770" evidence="1">
    <location>
        <begin position="20"/>
        <end position="374"/>
    </location>
</feature>
<dbReference type="SUPFAM" id="SSF82171">
    <property type="entry name" value="DPP6 N-terminal domain-like"/>
    <property type="match status" value="1"/>
</dbReference>
<proteinExistence type="predicted"/>
<dbReference type="RefSeq" id="WP_073269131.1">
    <property type="nucleotide sequence ID" value="NZ_FQTU01000001.1"/>
</dbReference>
<dbReference type="STRING" id="1120975.SAMN02746064_00130"/>
<accession>A0A1M4S7C5</accession>
<feature type="signal peptide" evidence="1">
    <location>
        <begin position="1"/>
        <end position="19"/>
    </location>
</feature>
<name>A0A1M4S7C5_9FIRM</name>
<dbReference type="EMBL" id="FQTU01000001">
    <property type="protein sequence ID" value="SHE28081.1"/>
    <property type="molecule type" value="Genomic_DNA"/>
</dbReference>
<sequence length="374" mass="42134">MIKKFTLCLLSASLIIVLAACSPSADQIDGEEVDMTEDEVQSLESAFESVDIVDGDNYVVERKTMHGDIAEIINSSTVLLSGENQLMVYDMETEEVNVIAQQGWNPQVSQNKSIIAYENDNGIYKVSPSGDGEVLVYERESDEIIRSYILSRDGGSILISLIDEDEYKTVLVDSSLNTRVVPFDENEGFVVTRPLYLTRFRLYALAESSEAIQGEEGSVSASSIDFVYVDLSNGRIRNITSNDYGDTVEYVDQSNTGNIILRHIKRSTNEEGLVETKTYRTFNTSTEYIYTSRIKNRDIILFKSINDDRDFITVENPPEPDQRYPKLVELKHYAGSREDTIATIFTGSPSQIYLYEDTIVFNSNGDTYIIDKKN</sequence>
<dbReference type="AlphaFoldDB" id="A0A1M4S7C5"/>
<organism evidence="2 3">
    <name type="scientific">Alkalibacter saccharofermentans DSM 14828</name>
    <dbReference type="NCBI Taxonomy" id="1120975"/>
    <lineage>
        <taxon>Bacteria</taxon>
        <taxon>Bacillati</taxon>
        <taxon>Bacillota</taxon>
        <taxon>Clostridia</taxon>
        <taxon>Eubacteriales</taxon>
        <taxon>Eubacteriaceae</taxon>
        <taxon>Alkalibacter</taxon>
    </lineage>
</organism>
<evidence type="ECO:0000256" key="1">
    <source>
        <dbReference type="SAM" id="SignalP"/>
    </source>
</evidence>
<evidence type="ECO:0000313" key="2">
    <source>
        <dbReference type="EMBL" id="SHE28081.1"/>
    </source>
</evidence>
<dbReference type="PROSITE" id="PS51257">
    <property type="entry name" value="PROKAR_LIPOPROTEIN"/>
    <property type="match status" value="1"/>
</dbReference>
<reference evidence="2 3" key="1">
    <citation type="submission" date="2016-11" db="EMBL/GenBank/DDBJ databases">
        <authorList>
            <person name="Jaros S."/>
            <person name="Januszkiewicz K."/>
            <person name="Wedrychowicz H."/>
        </authorList>
    </citation>
    <scope>NUCLEOTIDE SEQUENCE [LARGE SCALE GENOMIC DNA]</scope>
    <source>
        <strain evidence="2 3">DSM 14828</strain>
    </source>
</reference>
<gene>
    <name evidence="2" type="ORF">SAMN02746064_00130</name>
</gene>
<dbReference type="Proteomes" id="UP000184251">
    <property type="component" value="Unassembled WGS sequence"/>
</dbReference>
<keyword evidence="3" id="KW-1185">Reference proteome</keyword>
<protein>
    <submittedName>
        <fullName evidence="2">Uncharacterized protein</fullName>
    </submittedName>
</protein>